<dbReference type="NCBIfam" id="TIGR04056">
    <property type="entry name" value="OMP_RagA_SusC"/>
    <property type="match status" value="1"/>
</dbReference>
<comment type="subcellular location">
    <subcellularLocation>
        <location evidence="1 8">Cell outer membrane</location>
        <topology evidence="1 8">Multi-pass membrane protein</topology>
    </subcellularLocation>
</comment>
<accession>A0A1M5VJT7</accession>
<dbReference type="Proteomes" id="UP000184047">
    <property type="component" value="Unassembled WGS sequence"/>
</dbReference>
<evidence type="ECO:0000256" key="5">
    <source>
        <dbReference type="ARBA" id="ARBA00023077"/>
    </source>
</evidence>
<dbReference type="InterPro" id="IPR012910">
    <property type="entry name" value="Plug_dom"/>
</dbReference>
<evidence type="ECO:0000256" key="9">
    <source>
        <dbReference type="RuleBase" id="RU003357"/>
    </source>
</evidence>
<keyword evidence="5 9" id="KW-0798">TonB box</keyword>
<dbReference type="InterPro" id="IPR037066">
    <property type="entry name" value="Plug_dom_sf"/>
</dbReference>
<feature type="domain" description="TonB-dependent receptor-like beta-barrel" evidence="11">
    <location>
        <begin position="337"/>
        <end position="839"/>
    </location>
</feature>
<dbReference type="InterPro" id="IPR039426">
    <property type="entry name" value="TonB-dep_rcpt-like"/>
</dbReference>
<dbReference type="OrthoDB" id="9768177at2"/>
<dbReference type="Gene3D" id="2.170.130.10">
    <property type="entry name" value="TonB-dependent receptor, plug domain"/>
    <property type="match status" value="1"/>
</dbReference>
<dbReference type="STRING" id="421058.SAMN05421866_3649"/>
<evidence type="ECO:0000256" key="7">
    <source>
        <dbReference type="ARBA" id="ARBA00023237"/>
    </source>
</evidence>
<evidence type="ECO:0000256" key="6">
    <source>
        <dbReference type="ARBA" id="ARBA00023136"/>
    </source>
</evidence>
<dbReference type="InterPro" id="IPR000531">
    <property type="entry name" value="Beta-barrel_TonB"/>
</dbReference>
<evidence type="ECO:0000256" key="8">
    <source>
        <dbReference type="PROSITE-ProRule" id="PRU01360"/>
    </source>
</evidence>
<dbReference type="Gene3D" id="2.40.170.20">
    <property type="entry name" value="TonB-dependent receptor, beta-barrel domain"/>
    <property type="match status" value="1"/>
</dbReference>
<dbReference type="eggNOG" id="COG1629">
    <property type="taxonomic scope" value="Bacteria"/>
</dbReference>
<keyword evidence="4 8" id="KW-0812">Transmembrane</keyword>
<reference evidence="14" key="1">
    <citation type="submission" date="2016-11" db="EMBL/GenBank/DDBJ databases">
        <authorList>
            <person name="Varghese N."/>
            <person name="Submissions S."/>
        </authorList>
    </citation>
    <scope>NUCLEOTIDE SEQUENCE [LARGE SCALE GENOMIC DNA]</scope>
    <source>
        <strain evidence="14">DSM 19055</strain>
    </source>
</reference>
<keyword evidence="10" id="KW-0732">Signal</keyword>
<dbReference type="GO" id="GO:0009279">
    <property type="term" value="C:cell outer membrane"/>
    <property type="evidence" value="ECO:0007669"/>
    <property type="project" value="UniProtKB-SubCell"/>
</dbReference>
<dbReference type="SUPFAM" id="SSF56935">
    <property type="entry name" value="Porins"/>
    <property type="match status" value="1"/>
</dbReference>
<dbReference type="InterPro" id="IPR023996">
    <property type="entry name" value="TonB-dep_OMP_SusC/RagA"/>
</dbReference>
<dbReference type="RefSeq" id="WP_073065609.1">
    <property type="nucleotide sequence ID" value="NZ_FQWT01000006.1"/>
</dbReference>
<dbReference type="Pfam" id="PF07715">
    <property type="entry name" value="Plug"/>
    <property type="match status" value="1"/>
</dbReference>
<evidence type="ECO:0000313" key="14">
    <source>
        <dbReference type="Proteomes" id="UP000184047"/>
    </source>
</evidence>
<name>A0A1M5VJT7_9FLAO</name>
<evidence type="ECO:0000256" key="1">
    <source>
        <dbReference type="ARBA" id="ARBA00004571"/>
    </source>
</evidence>
<keyword evidence="6 8" id="KW-0472">Membrane</keyword>
<keyword evidence="2 8" id="KW-0813">Transport</keyword>
<organism evidence="13 14">
    <name type="scientific">Chryseobacterium oranimense</name>
    <dbReference type="NCBI Taxonomy" id="421058"/>
    <lineage>
        <taxon>Bacteria</taxon>
        <taxon>Pseudomonadati</taxon>
        <taxon>Bacteroidota</taxon>
        <taxon>Flavobacteriia</taxon>
        <taxon>Flavobacteriales</taxon>
        <taxon>Weeksellaceae</taxon>
        <taxon>Chryseobacterium group</taxon>
        <taxon>Chryseobacterium</taxon>
    </lineage>
</organism>
<proteinExistence type="inferred from homology"/>
<keyword evidence="3 8" id="KW-1134">Transmembrane beta strand</keyword>
<evidence type="ECO:0000313" key="13">
    <source>
        <dbReference type="EMBL" id="SHH75334.1"/>
    </source>
</evidence>
<evidence type="ECO:0000256" key="2">
    <source>
        <dbReference type="ARBA" id="ARBA00022448"/>
    </source>
</evidence>
<protein>
    <submittedName>
        <fullName evidence="13">TonB-linked outer membrane protein, SusC/RagA family</fullName>
    </submittedName>
</protein>
<dbReference type="PROSITE" id="PS52016">
    <property type="entry name" value="TONB_DEPENDENT_REC_3"/>
    <property type="match status" value="1"/>
</dbReference>
<feature type="chain" id="PRO_5013019740" evidence="10">
    <location>
        <begin position="19"/>
        <end position="1004"/>
    </location>
</feature>
<evidence type="ECO:0000259" key="11">
    <source>
        <dbReference type="Pfam" id="PF00593"/>
    </source>
</evidence>
<dbReference type="EMBL" id="FQWT01000006">
    <property type="protein sequence ID" value="SHH75334.1"/>
    <property type="molecule type" value="Genomic_DNA"/>
</dbReference>
<keyword evidence="7 8" id="KW-0998">Cell outer membrane</keyword>
<evidence type="ECO:0000259" key="12">
    <source>
        <dbReference type="Pfam" id="PF07715"/>
    </source>
</evidence>
<evidence type="ECO:0000256" key="4">
    <source>
        <dbReference type="ARBA" id="ARBA00022692"/>
    </source>
</evidence>
<gene>
    <name evidence="13" type="ORF">SAMN05421866_3649</name>
</gene>
<feature type="domain" description="TonB-dependent receptor plug" evidence="12">
    <location>
        <begin position="50"/>
        <end position="156"/>
    </location>
</feature>
<evidence type="ECO:0000256" key="10">
    <source>
        <dbReference type="SAM" id="SignalP"/>
    </source>
</evidence>
<dbReference type="InterPro" id="IPR036942">
    <property type="entry name" value="Beta-barrel_TonB_sf"/>
</dbReference>
<feature type="signal peptide" evidence="10">
    <location>
        <begin position="1"/>
        <end position="18"/>
    </location>
</feature>
<sequence>MKKLTTSVLLVVLSSSFAVVKAQSGDTIRTQKIEEVVVTGALGIKKKADAVTNAQQVVGAKELNQASATNAVQSLTGKVSGLVINQTNSSVDSNYRIVLRGNRSVTSNNQALVVIDNVISSSNILAQLPPESIENVNVIKGMQGSALYGQQGANGVIIVTTKKGTKNEKIQFNLTSSVEIQQAFMFPKIQTRYGKGVQDQSFSNVDYGGTNYVPWENTSWGPAYDNPAIGGTMVASGLPQADGSYIYEKYAPVKDHFSKFFKKGIVFQNGLTVNAGGNDSYAFLSLNRLDNEFVVDGDNLKQNSILLKAGKKFGNLRVDARFNYISRIIDQTNSGLYDDLLQLPSSNDVRKYRNSGIDGYATMYSTNPYWTIEHERSKAVKDYLNGTLSLQYDFSKHINLTYTGSITMGSTNYNNYNDGYFSTTPYQNTGTPYLEGHLLDEINPNSQVTAYYFNHKYTNRDYYGDLMLNFDYDLTDNLNLKFNLGNNIQDYYNTASSIGGTGLLVPGWYDFRNVVNSVLPQDTATQLDGYTMDNYLIRSRIIAGFANLDLAWKDYLFFNGTFRIEKSSVLSTNYNNENHNKAYPYYSAGLSFIPTKAFPGFGGNVLNYMKIAPSFTRVGNTSAVAAYATYDRGVIPTGYPFNSLQSYLYNTQPTSRDIKPEFMNTIDLNLQMGFLNDRITLEASAYKTVTNDLITFSNVSSTSGLFRIQDNIGKTELKGYEIELGLTPIKTSSVVWNLRGSISQFKSKVLELAPGIDEVVLNSPFTSPGIGTIYAIKGTDYPVIKGTTYVRDPNGNIVVDEDGTPLINSALSNLGKVTPDYVLNFNTSLKVKGFTLSASMDFRKGGHFISATKRQLGFTGGLQESASFDRTQGYVIPNSVQLVNGQYVPNSTPVGTADYSGVTNFFASGNFLNVGENNVVDATAFKIREISLSYDVPKSVLSSTFVNSLTFGVYARNPFFKYADNNANYADPETANTTGNGAGIALTGQYPSVKTYGFNVKVTF</sequence>
<evidence type="ECO:0000256" key="3">
    <source>
        <dbReference type="ARBA" id="ARBA00022452"/>
    </source>
</evidence>
<comment type="similarity">
    <text evidence="8 9">Belongs to the TonB-dependent receptor family.</text>
</comment>
<dbReference type="AlphaFoldDB" id="A0A1M5VJT7"/>
<dbReference type="Pfam" id="PF00593">
    <property type="entry name" value="TonB_dep_Rec_b-barrel"/>
    <property type="match status" value="1"/>
</dbReference>
<keyword evidence="14" id="KW-1185">Reference proteome</keyword>